<dbReference type="AlphaFoldDB" id="A0A5C3QV49"/>
<dbReference type="PANTHER" id="PTHR33099:SF7">
    <property type="entry name" value="MYND-TYPE DOMAIN-CONTAINING PROTEIN"/>
    <property type="match status" value="1"/>
</dbReference>
<protein>
    <submittedName>
        <fullName evidence="1">Uncharacterized protein</fullName>
    </submittedName>
</protein>
<dbReference type="STRING" id="1884261.A0A5C3QV49"/>
<evidence type="ECO:0000313" key="2">
    <source>
        <dbReference type="Proteomes" id="UP000305067"/>
    </source>
</evidence>
<evidence type="ECO:0000313" key="1">
    <source>
        <dbReference type="EMBL" id="TFL04371.1"/>
    </source>
</evidence>
<dbReference type="PANTHER" id="PTHR33099">
    <property type="entry name" value="FE2OG DIOXYGENASE DOMAIN-CONTAINING PROTEIN"/>
    <property type="match status" value="1"/>
</dbReference>
<name>A0A5C3QV49_9AGAR</name>
<organism evidence="1 2">
    <name type="scientific">Pterulicium gracile</name>
    <dbReference type="NCBI Taxonomy" id="1884261"/>
    <lineage>
        <taxon>Eukaryota</taxon>
        <taxon>Fungi</taxon>
        <taxon>Dikarya</taxon>
        <taxon>Basidiomycota</taxon>
        <taxon>Agaricomycotina</taxon>
        <taxon>Agaricomycetes</taxon>
        <taxon>Agaricomycetidae</taxon>
        <taxon>Agaricales</taxon>
        <taxon>Pleurotineae</taxon>
        <taxon>Pterulaceae</taxon>
        <taxon>Pterulicium</taxon>
    </lineage>
</organism>
<dbReference type="OrthoDB" id="124582at2759"/>
<dbReference type="Gene3D" id="2.60.120.620">
    <property type="entry name" value="q2cbj1_9rhob like domain"/>
    <property type="match status" value="1"/>
</dbReference>
<feature type="non-terminal residue" evidence="1">
    <location>
        <position position="1"/>
    </location>
</feature>
<keyword evidence="2" id="KW-1185">Reference proteome</keyword>
<dbReference type="Proteomes" id="UP000305067">
    <property type="component" value="Unassembled WGS sequence"/>
</dbReference>
<accession>A0A5C3QV49</accession>
<gene>
    <name evidence="1" type="ORF">BDV98DRAFT_501636</name>
</gene>
<reference evidence="1 2" key="1">
    <citation type="journal article" date="2019" name="Nat. Ecol. Evol.">
        <title>Megaphylogeny resolves global patterns of mushroom evolution.</title>
        <authorList>
            <person name="Varga T."/>
            <person name="Krizsan K."/>
            <person name="Foldi C."/>
            <person name="Dima B."/>
            <person name="Sanchez-Garcia M."/>
            <person name="Sanchez-Ramirez S."/>
            <person name="Szollosi G.J."/>
            <person name="Szarkandi J.G."/>
            <person name="Papp V."/>
            <person name="Albert L."/>
            <person name="Andreopoulos W."/>
            <person name="Angelini C."/>
            <person name="Antonin V."/>
            <person name="Barry K.W."/>
            <person name="Bougher N.L."/>
            <person name="Buchanan P."/>
            <person name="Buyck B."/>
            <person name="Bense V."/>
            <person name="Catcheside P."/>
            <person name="Chovatia M."/>
            <person name="Cooper J."/>
            <person name="Damon W."/>
            <person name="Desjardin D."/>
            <person name="Finy P."/>
            <person name="Geml J."/>
            <person name="Haridas S."/>
            <person name="Hughes K."/>
            <person name="Justo A."/>
            <person name="Karasinski D."/>
            <person name="Kautmanova I."/>
            <person name="Kiss B."/>
            <person name="Kocsube S."/>
            <person name="Kotiranta H."/>
            <person name="LaButti K.M."/>
            <person name="Lechner B.E."/>
            <person name="Liimatainen K."/>
            <person name="Lipzen A."/>
            <person name="Lukacs Z."/>
            <person name="Mihaltcheva S."/>
            <person name="Morgado L.N."/>
            <person name="Niskanen T."/>
            <person name="Noordeloos M.E."/>
            <person name="Ohm R.A."/>
            <person name="Ortiz-Santana B."/>
            <person name="Ovrebo C."/>
            <person name="Racz N."/>
            <person name="Riley R."/>
            <person name="Savchenko A."/>
            <person name="Shiryaev A."/>
            <person name="Soop K."/>
            <person name="Spirin V."/>
            <person name="Szebenyi C."/>
            <person name="Tomsovsky M."/>
            <person name="Tulloss R.E."/>
            <person name="Uehling J."/>
            <person name="Grigoriev I.V."/>
            <person name="Vagvolgyi C."/>
            <person name="Papp T."/>
            <person name="Martin F.M."/>
            <person name="Miettinen O."/>
            <person name="Hibbett D.S."/>
            <person name="Nagy L.G."/>
        </authorList>
    </citation>
    <scope>NUCLEOTIDE SEQUENCE [LARGE SCALE GENOMIC DNA]</scope>
    <source>
        <strain evidence="1 2">CBS 309.79</strain>
    </source>
</reference>
<sequence>FTKPFPNAPNPVLKLADLGTVKCPLSTRDADAIKSRAVQAPFGKGERTVVDKSVRDTWELDSTQVVIANSARKKFVDEAAVEVYRALGVNHGASQPRCDLYKLLPYETGSHFLPHVDTEKADGMFATMIIVLPSEFTGGAAHLSHGEVLTVLDCSEGSELKPTVLAWYTEVKHGIKPITSGFRLALSYNMVHTTTRLRPSLSENPSMTETLSRVLLA</sequence>
<dbReference type="EMBL" id="ML178818">
    <property type="protein sequence ID" value="TFL04371.1"/>
    <property type="molecule type" value="Genomic_DNA"/>
</dbReference>
<proteinExistence type="predicted"/>